<evidence type="ECO:0008006" key="3">
    <source>
        <dbReference type="Google" id="ProtNLM"/>
    </source>
</evidence>
<evidence type="ECO:0000313" key="2">
    <source>
        <dbReference type="Proteomes" id="UP000249082"/>
    </source>
</evidence>
<dbReference type="AlphaFoldDB" id="A0A2W5NXD2"/>
<gene>
    <name evidence="1" type="ORF">DI555_08020</name>
</gene>
<comment type="caution">
    <text evidence="1">The sequence shown here is derived from an EMBL/GenBank/DDBJ whole genome shotgun (WGS) entry which is preliminary data.</text>
</comment>
<evidence type="ECO:0000313" key="1">
    <source>
        <dbReference type="EMBL" id="PZQ55285.1"/>
    </source>
</evidence>
<dbReference type="EMBL" id="QFPX01000006">
    <property type="protein sequence ID" value="PZQ55285.1"/>
    <property type="molecule type" value="Genomic_DNA"/>
</dbReference>
<dbReference type="Proteomes" id="UP000249082">
    <property type="component" value="Unassembled WGS sequence"/>
</dbReference>
<name>A0A2W5NXD2_9SPHN</name>
<reference evidence="1 2" key="1">
    <citation type="submission" date="2017-08" db="EMBL/GenBank/DDBJ databases">
        <title>Infants hospitalized years apart are colonized by the same room-sourced microbial strains.</title>
        <authorList>
            <person name="Brooks B."/>
            <person name="Olm M.R."/>
            <person name="Firek B.A."/>
            <person name="Baker R."/>
            <person name="Thomas B.C."/>
            <person name="Morowitz M.J."/>
            <person name="Banfield J.F."/>
        </authorList>
    </citation>
    <scope>NUCLEOTIDE SEQUENCE [LARGE SCALE GENOMIC DNA]</scope>
    <source>
        <strain evidence="1">S2_005_002_R2_33</strain>
    </source>
</reference>
<dbReference type="Gene3D" id="2.60.120.10">
    <property type="entry name" value="Jelly Rolls"/>
    <property type="match status" value="1"/>
</dbReference>
<organism evidence="1 2">
    <name type="scientific">Novosphingobium pentaromativorans</name>
    <dbReference type="NCBI Taxonomy" id="205844"/>
    <lineage>
        <taxon>Bacteria</taxon>
        <taxon>Pseudomonadati</taxon>
        <taxon>Pseudomonadota</taxon>
        <taxon>Alphaproteobacteria</taxon>
        <taxon>Sphingomonadales</taxon>
        <taxon>Sphingomonadaceae</taxon>
        <taxon>Novosphingobium</taxon>
    </lineage>
</organism>
<dbReference type="SUPFAM" id="SSF51182">
    <property type="entry name" value="RmlC-like cupins"/>
    <property type="match status" value="1"/>
</dbReference>
<protein>
    <recommendedName>
        <fullName evidence="3">Cupin domain-containing protein</fullName>
    </recommendedName>
</protein>
<proteinExistence type="predicted"/>
<accession>A0A2W5NXD2</accession>
<dbReference type="InterPro" id="IPR014710">
    <property type="entry name" value="RmlC-like_jellyroll"/>
</dbReference>
<sequence>MRLNYATLPDMQAWAFSVMQREHDFVIGDRQLLRWWVIPRNEQANVYLHAVLKSDEDRAMHDHPWSNVSYLISGSYIEHTPEGRFVRKAGEVIERPAHALHRLEVIPGERAISLFMTGPKVREWGFQCGHGWVHWEDFVSRENAGVIGRGCGEHGDLSPVTQPGMPRGVSW</sequence>
<dbReference type="InterPro" id="IPR011051">
    <property type="entry name" value="RmlC_Cupin_sf"/>
</dbReference>